<dbReference type="GO" id="GO:0046872">
    <property type="term" value="F:metal ion binding"/>
    <property type="evidence" value="ECO:0007669"/>
    <property type="project" value="UniProtKB-KW"/>
</dbReference>
<evidence type="ECO:0000313" key="13">
    <source>
        <dbReference type="EMBL" id="EDP19054.1"/>
    </source>
</evidence>
<gene>
    <name evidence="13" type="ORF">CLOBOL_00490</name>
</gene>
<reference evidence="13 14" key="2">
    <citation type="submission" date="2007-09" db="EMBL/GenBank/DDBJ databases">
        <title>Draft genome sequence of Clostridium bolteae (ATCC BAA-613).</title>
        <authorList>
            <person name="Sudarsanam P."/>
            <person name="Ley R."/>
            <person name="Guruge J."/>
            <person name="Turnbaugh P.J."/>
            <person name="Mahowald M."/>
            <person name="Liep D."/>
            <person name="Gordon J."/>
        </authorList>
    </citation>
    <scope>NUCLEOTIDE SEQUENCE [LARGE SCALE GENOMIC DNA]</scope>
    <source>
        <strain evidence="14">ATCC BAA-613 / DSM 15670 / CCUG 46953 / JCM 12243 / WAL 16351</strain>
    </source>
</reference>
<dbReference type="NCBIfam" id="TIGR00718">
    <property type="entry name" value="sda_alpha"/>
    <property type="match status" value="1"/>
</dbReference>
<evidence type="ECO:0000256" key="11">
    <source>
        <dbReference type="RuleBase" id="RU366059"/>
    </source>
</evidence>
<evidence type="ECO:0000259" key="12">
    <source>
        <dbReference type="Pfam" id="PF03313"/>
    </source>
</evidence>
<reference evidence="13 14" key="1">
    <citation type="submission" date="2007-08" db="EMBL/GenBank/DDBJ databases">
        <authorList>
            <person name="Fulton L."/>
            <person name="Clifton S."/>
            <person name="Fulton B."/>
            <person name="Xu J."/>
            <person name="Minx P."/>
            <person name="Pepin K.H."/>
            <person name="Johnson M."/>
            <person name="Thiruvilangam P."/>
            <person name="Bhonagiri V."/>
            <person name="Nash W.E."/>
            <person name="Mardis E.R."/>
            <person name="Wilson R.K."/>
        </authorList>
    </citation>
    <scope>NUCLEOTIDE SEQUENCE [LARGE SCALE GENOMIC DNA]</scope>
    <source>
        <strain evidence="14">ATCC BAA-613 / DSM 15670 / CCUG 46953 / JCM 12243 / WAL 16351</strain>
    </source>
</reference>
<comment type="caution">
    <text evidence="13">The sequence shown here is derived from an EMBL/GenBank/DDBJ whole genome shotgun (WGS) entry which is preliminary data.</text>
</comment>
<dbReference type="PANTHER" id="PTHR30182">
    <property type="entry name" value="L-SERINE DEHYDRATASE"/>
    <property type="match status" value="1"/>
</dbReference>
<evidence type="ECO:0000256" key="3">
    <source>
        <dbReference type="ARBA" id="ARBA00008636"/>
    </source>
</evidence>
<comment type="catalytic activity">
    <reaction evidence="10 11">
        <text>L-serine = pyruvate + NH4(+)</text>
        <dbReference type="Rhea" id="RHEA:19169"/>
        <dbReference type="ChEBI" id="CHEBI:15361"/>
        <dbReference type="ChEBI" id="CHEBI:28938"/>
        <dbReference type="ChEBI" id="CHEBI:33384"/>
        <dbReference type="EC" id="4.3.1.17"/>
    </reaction>
</comment>
<keyword evidence="6 11" id="KW-0479">Metal-binding</keyword>
<accession>A8RHS2</accession>
<organism evidence="13 14">
    <name type="scientific">Enterocloster bolteae (strain ATCC BAA-613 / DSM 15670 / CCUG 46953 / JCM 12243 / WAL 16351)</name>
    <name type="common">Clostridium bolteae</name>
    <dbReference type="NCBI Taxonomy" id="411902"/>
    <lineage>
        <taxon>Bacteria</taxon>
        <taxon>Bacillati</taxon>
        <taxon>Bacillota</taxon>
        <taxon>Clostridia</taxon>
        <taxon>Lachnospirales</taxon>
        <taxon>Lachnospiraceae</taxon>
        <taxon>Enterocloster</taxon>
    </lineage>
</organism>
<evidence type="ECO:0000256" key="1">
    <source>
        <dbReference type="ARBA" id="ARBA00001966"/>
    </source>
</evidence>
<dbReference type="EMBL" id="ABCC02000009">
    <property type="protein sequence ID" value="EDP19054.1"/>
    <property type="molecule type" value="Genomic_DNA"/>
</dbReference>
<evidence type="ECO:0000256" key="9">
    <source>
        <dbReference type="ARBA" id="ARBA00023239"/>
    </source>
</evidence>
<keyword evidence="7 11" id="KW-0408">Iron</keyword>
<comment type="cofactor">
    <cofactor evidence="1 11">
        <name>[4Fe-4S] cluster</name>
        <dbReference type="ChEBI" id="CHEBI:49883"/>
    </cofactor>
</comment>
<dbReference type="EC" id="4.3.1.17" evidence="11"/>
<dbReference type="GO" id="GO:0051539">
    <property type="term" value="F:4 iron, 4 sulfur cluster binding"/>
    <property type="evidence" value="ECO:0007669"/>
    <property type="project" value="UniProtKB-UniRule"/>
</dbReference>
<dbReference type="GO" id="GO:0006094">
    <property type="term" value="P:gluconeogenesis"/>
    <property type="evidence" value="ECO:0007669"/>
    <property type="project" value="UniProtKB-KW"/>
</dbReference>
<dbReference type="Pfam" id="PF03313">
    <property type="entry name" value="SDH_alpha"/>
    <property type="match status" value="1"/>
</dbReference>
<evidence type="ECO:0000256" key="8">
    <source>
        <dbReference type="ARBA" id="ARBA00023014"/>
    </source>
</evidence>
<dbReference type="InterPro" id="IPR005130">
    <property type="entry name" value="Ser_deHydtase-like_asu"/>
</dbReference>
<dbReference type="AlphaFoldDB" id="A8RHS2"/>
<keyword evidence="5 11" id="KW-0004">4Fe-4S</keyword>
<feature type="domain" description="Serine dehydratase-like alpha subunit" evidence="12">
    <location>
        <begin position="31"/>
        <end position="291"/>
    </location>
</feature>
<dbReference type="HOGENOM" id="CLU_022305_2_0_9"/>
<evidence type="ECO:0000256" key="7">
    <source>
        <dbReference type="ARBA" id="ARBA00023004"/>
    </source>
</evidence>
<name>A8RHS2_ENTBW</name>
<dbReference type="PANTHER" id="PTHR30182:SF1">
    <property type="entry name" value="L-SERINE DEHYDRATASE 1"/>
    <property type="match status" value="1"/>
</dbReference>
<evidence type="ECO:0000256" key="5">
    <source>
        <dbReference type="ARBA" id="ARBA00022485"/>
    </source>
</evidence>
<protein>
    <recommendedName>
        <fullName evidence="11">L-serine dehydratase</fullName>
        <ecNumber evidence="11">4.3.1.17</ecNumber>
    </recommendedName>
</protein>
<dbReference type="GO" id="GO:0003941">
    <property type="term" value="F:L-serine ammonia-lyase activity"/>
    <property type="evidence" value="ECO:0007669"/>
    <property type="project" value="UniProtKB-UniRule"/>
</dbReference>
<evidence type="ECO:0000256" key="6">
    <source>
        <dbReference type="ARBA" id="ARBA00022723"/>
    </source>
</evidence>
<dbReference type="InterPro" id="IPR051318">
    <property type="entry name" value="Fe-S_L-Ser"/>
</dbReference>
<evidence type="ECO:0000313" key="14">
    <source>
        <dbReference type="Proteomes" id="UP000005396"/>
    </source>
</evidence>
<dbReference type="InterPro" id="IPR004642">
    <property type="entry name" value="Ser_deHydtase_asu"/>
</dbReference>
<sequence>MKPIITGGIIFMEPEFNYSSVASIVAAAEKSGLPISAIVLRQQAEQMEQTEESVYEHMRKNYQVMTECIDPGCNKDLKSTSGLTGGSAYKMRRISENGKSLTGSFLSGALYRALAVSELNAAMGRIVAAPTAGSCGILPAALLTMQAEKQIPERDCVMSLFTASAVGMVIANNASLAGAQGGCQAECGSAAAMAAAAIVELAGGTPKMAEHAIAIAIKNILGLVCDPVAGLVEIPCIKRNASGVAGAFVAAELALAGIESAIPADEVIWTMKKVGDAMSSTLKETAEGGLAATPTGRRLHEQVFGTVREPKSGCSGCGGCSS</sequence>
<dbReference type="PaxDb" id="411902-CLOBOL_00490"/>
<dbReference type="Proteomes" id="UP000005396">
    <property type="component" value="Unassembled WGS sequence"/>
</dbReference>
<keyword evidence="8 11" id="KW-0411">Iron-sulfur</keyword>
<comment type="similarity">
    <text evidence="3 11">Belongs to the iron-sulfur dependent L-serine dehydratase family.</text>
</comment>
<keyword evidence="9 11" id="KW-0456">Lyase</keyword>
<dbReference type="eggNOG" id="COG1760">
    <property type="taxonomic scope" value="Bacteria"/>
</dbReference>
<proteinExistence type="inferred from homology"/>
<keyword evidence="4 11" id="KW-0312">Gluconeogenesis</keyword>
<evidence type="ECO:0000256" key="4">
    <source>
        <dbReference type="ARBA" id="ARBA00022432"/>
    </source>
</evidence>
<evidence type="ECO:0000256" key="2">
    <source>
        <dbReference type="ARBA" id="ARBA00004742"/>
    </source>
</evidence>
<comment type="pathway">
    <text evidence="2">Carbohydrate biosynthesis; gluconeogenesis.</text>
</comment>
<evidence type="ECO:0000256" key="10">
    <source>
        <dbReference type="ARBA" id="ARBA00049406"/>
    </source>
</evidence>